<evidence type="ECO:0000259" key="3">
    <source>
        <dbReference type="PROSITE" id="PS50110"/>
    </source>
</evidence>
<reference evidence="4 5" key="1">
    <citation type="submission" date="2023-09" db="EMBL/GenBank/DDBJ databases">
        <authorList>
            <person name="Rey-Velasco X."/>
        </authorList>
    </citation>
    <scope>NUCLEOTIDE SEQUENCE [LARGE SCALE GENOMIC DNA]</scope>
    <source>
        <strain evidence="4 5">F158</strain>
    </source>
</reference>
<dbReference type="PANTHER" id="PTHR44591:SF3">
    <property type="entry name" value="RESPONSE REGULATORY DOMAIN-CONTAINING PROTEIN"/>
    <property type="match status" value="1"/>
</dbReference>
<gene>
    <name evidence="4" type="ORF">RM543_15550</name>
</gene>
<protein>
    <submittedName>
        <fullName evidence="4">Response regulator</fullName>
    </submittedName>
</protein>
<dbReference type="PANTHER" id="PTHR44591">
    <property type="entry name" value="STRESS RESPONSE REGULATOR PROTEIN 1"/>
    <property type="match status" value="1"/>
</dbReference>
<dbReference type="EMBL" id="JAVRHL010000003">
    <property type="protein sequence ID" value="MDT0684100.1"/>
    <property type="molecule type" value="Genomic_DNA"/>
</dbReference>
<feature type="domain" description="Response regulatory" evidence="3">
    <location>
        <begin position="6"/>
        <end position="123"/>
    </location>
</feature>
<comment type="caution">
    <text evidence="4">The sequence shown here is derived from an EMBL/GenBank/DDBJ whole genome shotgun (WGS) entry which is preliminary data.</text>
</comment>
<keyword evidence="5" id="KW-1185">Reference proteome</keyword>
<dbReference type="RefSeq" id="WP_311693204.1">
    <property type="nucleotide sequence ID" value="NZ_JAVRHL010000003.1"/>
</dbReference>
<organism evidence="4 5">
    <name type="scientific">Tropicimonas omnivorans</name>
    <dbReference type="NCBI Taxonomy" id="3075590"/>
    <lineage>
        <taxon>Bacteria</taxon>
        <taxon>Pseudomonadati</taxon>
        <taxon>Pseudomonadota</taxon>
        <taxon>Alphaproteobacteria</taxon>
        <taxon>Rhodobacterales</taxon>
        <taxon>Roseobacteraceae</taxon>
        <taxon>Tropicimonas</taxon>
    </lineage>
</organism>
<dbReference type="InterPro" id="IPR001789">
    <property type="entry name" value="Sig_transdc_resp-reg_receiver"/>
</dbReference>
<dbReference type="InterPro" id="IPR050595">
    <property type="entry name" value="Bact_response_regulator"/>
</dbReference>
<proteinExistence type="predicted"/>
<dbReference type="Proteomes" id="UP001265259">
    <property type="component" value="Unassembled WGS sequence"/>
</dbReference>
<keyword evidence="1 2" id="KW-0597">Phosphoprotein</keyword>
<dbReference type="Pfam" id="PF00072">
    <property type="entry name" value="Response_reg"/>
    <property type="match status" value="1"/>
</dbReference>
<evidence type="ECO:0000313" key="4">
    <source>
        <dbReference type="EMBL" id="MDT0684100.1"/>
    </source>
</evidence>
<dbReference type="SMART" id="SM00448">
    <property type="entry name" value="REC"/>
    <property type="match status" value="1"/>
</dbReference>
<sequence>MQALRKILHVDDDVDIQFIARMSLESVGGFEVAQASSGADALGLVTSFAPDLILLDVMMPCMDGEETLSRLRQIPGQENTPVVFVTAKAHSENVSRLLGQGAIDVITKPFDPMTLPQVVQRAWDGQSVAAA</sequence>
<evidence type="ECO:0000313" key="5">
    <source>
        <dbReference type="Proteomes" id="UP001265259"/>
    </source>
</evidence>
<evidence type="ECO:0000256" key="2">
    <source>
        <dbReference type="PROSITE-ProRule" id="PRU00169"/>
    </source>
</evidence>
<name>A0ABU3DK45_9RHOB</name>
<evidence type="ECO:0000256" key="1">
    <source>
        <dbReference type="ARBA" id="ARBA00022553"/>
    </source>
</evidence>
<dbReference type="InterPro" id="IPR011006">
    <property type="entry name" value="CheY-like_superfamily"/>
</dbReference>
<accession>A0ABU3DK45</accession>
<dbReference type="Gene3D" id="3.40.50.2300">
    <property type="match status" value="1"/>
</dbReference>
<dbReference type="SUPFAM" id="SSF52172">
    <property type="entry name" value="CheY-like"/>
    <property type="match status" value="1"/>
</dbReference>
<dbReference type="PROSITE" id="PS50110">
    <property type="entry name" value="RESPONSE_REGULATORY"/>
    <property type="match status" value="1"/>
</dbReference>
<feature type="modified residue" description="4-aspartylphosphate" evidence="2">
    <location>
        <position position="56"/>
    </location>
</feature>